<organism evidence="2 3">
    <name type="scientific">Natronocalculus amylovorans</name>
    <dbReference type="NCBI Taxonomy" id="2917812"/>
    <lineage>
        <taxon>Archaea</taxon>
        <taxon>Methanobacteriati</taxon>
        <taxon>Methanobacteriota</taxon>
        <taxon>Stenosarchaea group</taxon>
        <taxon>Halobacteria</taxon>
        <taxon>Halobacteriales</taxon>
        <taxon>Haloferacaceae</taxon>
        <taxon>Natronocalculus</taxon>
    </lineage>
</organism>
<dbReference type="Proteomes" id="UP001203207">
    <property type="component" value="Unassembled WGS sequence"/>
</dbReference>
<keyword evidence="1" id="KW-0812">Transmembrane</keyword>
<reference evidence="2" key="2">
    <citation type="submission" date="2022-02" db="EMBL/GenBank/DDBJ databases">
        <authorList>
            <person name="Elcheninov A.G."/>
            <person name="Sorokin D.Y."/>
            <person name="Kublanov I.V."/>
        </authorList>
    </citation>
    <scope>NUCLEOTIDE SEQUENCE</scope>
    <source>
        <strain evidence="2">AArc-St2</strain>
    </source>
</reference>
<keyword evidence="3" id="KW-1185">Reference proteome</keyword>
<protein>
    <submittedName>
        <fullName evidence="2">Uncharacterized protein</fullName>
    </submittedName>
</protein>
<accession>A0AAE3FWW7</accession>
<evidence type="ECO:0000313" key="3">
    <source>
        <dbReference type="Proteomes" id="UP001203207"/>
    </source>
</evidence>
<feature type="transmembrane region" description="Helical" evidence="1">
    <location>
        <begin position="35"/>
        <end position="54"/>
    </location>
</feature>
<sequence length="71" mass="7659">MDAALQRRLDGIIALTTLIVAIAVTLTLITFGTGVFLLIAVAWLVIGSVVSFLIQPNSWYSLGQKTKRLGE</sequence>
<dbReference type="RefSeq" id="WP_174651982.1">
    <property type="nucleotide sequence ID" value="NZ_JAKRVX010000002.1"/>
</dbReference>
<evidence type="ECO:0000256" key="1">
    <source>
        <dbReference type="SAM" id="Phobius"/>
    </source>
</evidence>
<name>A0AAE3FWW7_9EURY</name>
<comment type="caution">
    <text evidence="2">The sequence shown here is derived from an EMBL/GenBank/DDBJ whole genome shotgun (WGS) entry which is preliminary data.</text>
</comment>
<dbReference type="EMBL" id="JAKRVX010000002">
    <property type="protein sequence ID" value="MCL9816498.1"/>
    <property type="molecule type" value="Genomic_DNA"/>
</dbReference>
<dbReference type="AlphaFoldDB" id="A0AAE3FWW7"/>
<evidence type="ECO:0000313" key="2">
    <source>
        <dbReference type="EMBL" id="MCL9816498.1"/>
    </source>
</evidence>
<gene>
    <name evidence="2" type="ORF">AArcSt2_06015</name>
</gene>
<keyword evidence="1" id="KW-0472">Membrane</keyword>
<feature type="transmembrane region" description="Helical" evidence="1">
    <location>
        <begin position="12"/>
        <end position="29"/>
    </location>
</feature>
<proteinExistence type="predicted"/>
<keyword evidence="1" id="KW-1133">Transmembrane helix</keyword>
<reference evidence="2" key="1">
    <citation type="journal article" date="2022" name="Syst. Appl. Microbiol.">
        <title>Natronocalculus amylovorans gen. nov., sp. nov., and Natranaeroarchaeum aerophilus sp. nov., dominant culturable amylolytic natronoarchaea from hypersaline soda lakes in southwestern Siberia.</title>
        <authorList>
            <person name="Sorokin D.Y."/>
            <person name="Elcheninov A.G."/>
            <person name="Khizhniak T.V."/>
            <person name="Koenen M."/>
            <person name="Bale N.J."/>
            <person name="Damste J.S.S."/>
            <person name="Kublanov I.V."/>
        </authorList>
    </citation>
    <scope>NUCLEOTIDE SEQUENCE</scope>
    <source>
        <strain evidence="2">AArc-St2</strain>
    </source>
</reference>